<keyword evidence="2" id="KW-1185">Reference proteome</keyword>
<evidence type="ECO:0000313" key="2">
    <source>
        <dbReference type="Proteomes" id="UP000287609"/>
    </source>
</evidence>
<dbReference type="EMBL" id="QXGM01000002">
    <property type="protein sequence ID" value="RSX55011.1"/>
    <property type="molecule type" value="Genomic_DNA"/>
</dbReference>
<name>A0A430FQA6_9BIFI</name>
<dbReference type="Proteomes" id="UP000287609">
    <property type="component" value="Unassembled WGS sequence"/>
</dbReference>
<sequence length="249" mass="27913">MHKNLKAILTSIGITLCITCTSACGTSPSAITEPSVETNSPKYADSLLEMAQQTLDQNKDTMNDTQREIIERAIQNDGKISDADYERAWQSYNQCIVNKGYNPQPLTQIEGIYLDGVYMPANKADDALQQKFESDLWSCTTENNREVQHLYSISKGNPNLIAGDAAAVDCLHRNNLVPKNYTLKEFTQEKEQYDNIHAESEDPASLATAQKAANSLSFDLNDNTTKLCLVANNAQYFFDNIRPQWQPFK</sequence>
<evidence type="ECO:0000313" key="1">
    <source>
        <dbReference type="EMBL" id="RSX55011.1"/>
    </source>
</evidence>
<comment type="caution">
    <text evidence="1">The sequence shown here is derived from an EMBL/GenBank/DDBJ whole genome shotgun (WGS) entry which is preliminary data.</text>
</comment>
<reference evidence="1 2" key="1">
    <citation type="submission" date="2018-09" db="EMBL/GenBank/DDBJ databases">
        <title>Characterization of the phylogenetic diversity of five novel species belonging to the genus Bifidobacterium.</title>
        <authorList>
            <person name="Lugli G.A."/>
            <person name="Duranti S."/>
            <person name="Milani C."/>
        </authorList>
    </citation>
    <scope>NUCLEOTIDE SEQUENCE [LARGE SCALE GENOMIC DNA]</scope>
    <source>
        <strain evidence="1 2">2036B</strain>
    </source>
</reference>
<protein>
    <submittedName>
        <fullName evidence="1">Uncharacterized protein</fullName>
    </submittedName>
</protein>
<dbReference type="AlphaFoldDB" id="A0A430FQA6"/>
<organism evidence="1 2">
    <name type="scientific">Bifidobacterium dolichotidis</name>
    <dbReference type="NCBI Taxonomy" id="2306976"/>
    <lineage>
        <taxon>Bacteria</taxon>
        <taxon>Bacillati</taxon>
        <taxon>Actinomycetota</taxon>
        <taxon>Actinomycetes</taxon>
        <taxon>Bifidobacteriales</taxon>
        <taxon>Bifidobacteriaceae</taxon>
        <taxon>Bifidobacterium</taxon>
    </lineage>
</organism>
<proteinExistence type="predicted"/>
<accession>A0A430FQA6</accession>
<gene>
    <name evidence="1" type="ORF">D2E26_1065</name>
</gene>